<keyword evidence="1" id="KW-0812">Transmembrane</keyword>
<name>Q5JL30_ORYSJ</name>
<protein>
    <submittedName>
        <fullName evidence="3">Os01g0301100 protein</fullName>
    </submittedName>
</protein>
<evidence type="ECO:0000256" key="1">
    <source>
        <dbReference type="SAM" id="Phobius"/>
    </source>
</evidence>
<keyword evidence="1" id="KW-1133">Transmembrane helix</keyword>
<sequence>MELRHGSLARLVDDTGRAAAPWATGVLGGLLGVSGLLPEPPRAAARRHPWERLGSVP</sequence>
<reference evidence="4" key="6">
    <citation type="journal article" date="2008" name="Nucleic Acids Res.">
        <title>The rice annotation project database (RAP-DB): 2008 update.</title>
        <authorList>
            <consortium name="The rice annotation project (RAP)"/>
        </authorList>
    </citation>
    <scope>GENOME REANNOTATION</scope>
    <source>
        <strain evidence="4">cv. Nipponbare</strain>
    </source>
</reference>
<gene>
    <name evidence="3" type="ordered locus">Os01g0301100</name>
    <name evidence="2" type="ORF">P0682B08.23</name>
</gene>
<reference evidence="3" key="5">
    <citation type="journal article" date="2008" name="Nucleic Acids Res.">
        <title>The Rice Annotation Project Database (RAP-DB): 2008 update.</title>
        <authorList>
            <consortium name="The Rice Annotation Project (RAP)"/>
            <person name="Tanaka T."/>
            <person name="Antonio B.A."/>
            <person name="Kikuchi S."/>
            <person name="Matsumoto T."/>
            <person name="Nagamura Y."/>
            <person name="Numa H."/>
            <person name="Sakai H."/>
            <person name="Wu J."/>
            <person name="Itoh T."/>
            <person name="Sasaki T."/>
            <person name="Aono R."/>
            <person name="Fujii Y."/>
            <person name="Habara T."/>
            <person name="Harada E."/>
            <person name="Kanno M."/>
            <person name="Kawahara Y."/>
            <person name="Kawashima H."/>
            <person name="Kubooka H."/>
            <person name="Matsuya A."/>
            <person name="Nakaoka H."/>
            <person name="Saichi N."/>
            <person name="Sanbonmatsu R."/>
            <person name="Sato Y."/>
            <person name="Shinso Y."/>
            <person name="Suzuki M."/>
            <person name="Takeda J."/>
            <person name="Tanino M."/>
            <person name="Todokoro F."/>
            <person name="Yamaguchi K."/>
            <person name="Yamamoto N."/>
            <person name="Yamasaki C."/>
            <person name="Imanishi T."/>
            <person name="Okido T."/>
            <person name="Tada M."/>
            <person name="Ikeo K."/>
            <person name="Tateno Y."/>
            <person name="Gojobori T."/>
            <person name="Lin Y.C."/>
            <person name="Wei F.J."/>
            <person name="Hsing Y.I."/>
            <person name="Zhao Q."/>
            <person name="Han B."/>
            <person name="Kramer M.R."/>
            <person name="McCombie R.W."/>
            <person name="Lonsdale D."/>
            <person name="O'Donovan C.C."/>
            <person name="Whitfield E.J."/>
            <person name="Apweiler R."/>
            <person name="Koyanagi K.O."/>
            <person name="Khurana J.P."/>
            <person name="Raghuvanshi S."/>
            <person name="Singh N.K."/>
            <person name="Tyagi A.K."/>
            <person name="Haberer G."/>
            <person name="Fujisawa M."/>
            <person name="Hosokawa S."/>
            <person name="Ito Y."/>
            <person name="Ikawa H."/>
            <person name="Shibata M."/>
            <person name="Yamamoto M."/>
            <person name="Bruskiewich R.M."/>
            <person name="Hoen D.R."/>
            <person name="Bureau TE."/>
            <person name="Namiki N."/>
            <person name="Ohyanagi H."/>
            <person name="Sakai Y."/>
            <person name="Nobushima S."/>
            <person name="Sakata K."/>
            <person name="Barrero R.A."/>
            <person name="Sato Y."/>
            <person name="Souvorov A."/>
            <person name="Smith-White B."/>
            <person name="Tatusova T."/>
            <person name="An S."/>
            <person name="An G."/>
            <person name="OOta S."/>
            <person name="Fuks G."/>
            <person name="Messing J."/>
            <person name="Christie K.R."/>
            <person name="Lieberherr D."/>
            <person name="Kim H."/>
            <person name="Zuccolo A."/>
            <person name="Wing R.A."/>
            <person name="Nobuta K."/>
            <person name="Green P.J."/>
            <person name="Lu C."/>
            <person name="Meyers BC."/>
            <person name="Chaparro C."/>
            <person name="Piegu B."/>
            <person name="Panaud O."/>
            <person name="Echeverria M."/>
        </authorList>
    </citation>
    <scope>NUCLEOTIDE SEQUENCE</scope>
</reference>
<reference evidence="3" key="4">
    <citation type="journal article" date="2007" name="Genome Res.">
        <title>Curated Genome Annotation of Oryza sativa ssp. japonica and Comparative Genome Analysis with Arabidopsis thaliana.</title>
        <authorList>
            <consortium name="The Rice Annotation Project (RAP)"/>
            <person name="Itoh T."/>
            <person name="Tanaka T."/>
            <person name="Barrero R.A."/>
            <person name="Yamasaki C."/>
            <person name="Fujii Y."/>
            <person name="Hilton P.B."/>
            <person name="Antonio B.A."/>
            <person name="Aono H."/>
            <person name="Apweiler R."/>
            <person name="Bruskiewich R."/>
            <person name="Bureau T."/>
            <person name="Burr F."/>
            <person name="Costa de Oliveira A."/>
            <person name="Fuks G."/>
            <person name="Habara T."/>
            <person name="Haberer G."/>
            <person name="Han B."/>
            <person name="Harada E."/>
            <person name="Hiraki A.T."/>
            <person name="Hirochika H."/>
            <person name="Hoen D."/>
            <person name="Hokari H."/>
            <person name="Hosokawa S."/>
            <person name="Hsing Y."/>
            <person name="Ikawa H."/>
            <person name="Ikeo K."/>
            <person name="Imanishi T."/>
            <person name="Ito Y."/>
            <person name="Jaiswal P."/>
            <person name="Kanno M."/>
            <person name="Kawahara Y."/>
            <person name="Kawamura T."/>
            <person name="Kawashima H."/>
            <person name="Khurana J.P."/>
            <person name="Kikuchi S."/>
            <person name="Komatsu S."/>
            <person name="Koyanagi K.O."/>
            <person name="Kubooka H."/>
            <person name="Lieberherr D."/>
            <person name="Lin Y.C."/>
            <person name="Lonsdale D."/>
            <person name="Matsumoto T."/>
            <person name="Matsuya A."/>
            <person name="McCombie W.R."/>
            <person name="Messing J."/>
            <person name="Miyao A."/>
            <person name="Mulder N."/>
            <person name="Nagamura Y."/>
            <person name="Nam J."/>
            <person name="Namiki N."/>
            <person name="Numa H."/>
            <person name="Nurimoto S."/>
            <person name="O'donovan C."/>
            <person name="Ohyanagi H."/>
            <person name="Okido T."/>
            <person name="Oota S."/>
            <person name="Osato N."/>
            <person name="Palmer L.E."/>
            <person name="Quetier F."/>
            <person name="Raghuvanshi S."/>
            <person name="Saichi N."/>
            <person name="Sakai H."/>
            <person name="Sakai Y."/>
            <person name="Sakata K."/>
            <person name="Sakurai T."/>
            <person name="Sato F."/>
            <person name="Sato Y."/>
            <person name="Schoof H."/>
            <person name="Seki M."/>
            <person name="Shibata M."/>
            <person name="Shimizu Y."/>
            <person name="Shinozaki K."/>
            <person name="Shinso Y."/>
            <person name="Singh N.K."/>
            <person name="Smith-White B."/>
            <person name="Takeda J."/>
            <person name="Tanino M."/>
            <person name="Tatusova T."/>
            <person name="Thongjuea S."/>
            <person name="Todokoro F."/>
            <person name="Tsugane M."/>
            <person name="Tyagi A.K."/>
            <person name="Vanavichit A."/>
            <person name="Wang A."/>
            <person name="Wing R.A."/>
            <person name="Yamaguchi K."/>
            <person name="Yamamoto M."/>
            <person name="Yamamoto N."/>
            <person name="Yu Y."/>
            <person name="Zhang H."/>
            <person name="Zhao Q."/>
            <person name="Higo K."/>
            <person name="Burr B."/>
            <person name="Gojobori T."/>
            <person name="Sasaki T."/>
        </authorList>
    </citation>
    <scope>NUCLEOTIDE SEQUENCE</scope>
</reference>
<feature type="transmembrane region" description="Helical" evidence="1">
    <location>
        <begin position="20"/>
        <end position="37"/>
    </location>
</feature>
<dbReference type="Proteomes" id="UP000000763">
    <property type="component" value="Chromosome 1"/>
</dbReference>
<reference evidence="3" key="8">
    <citation type="submission" date="2012-08" db="EMBL/GenBank/DDBJ databases">
        <title>The Second Rice Annotation Project Meeting (RAP2).</title>
        <authorList>
            <consortium name="The Rice Annotation Project (RAP)"/>
        </authorList>
    </citation>
    <scope>NUCLEOTIDE SEQUENCE</scope>
</reference>
<dbReference type="EMBL" id="AP003578">
    <property type="protein sequence ID" value="BAD87827.1"/>
    <property type="molecule type" value="Genomic_DNA"/>
</dbReference>
<organism evidence="2">
    <name type="scientific">Oryza sativa subsp. japonica</name>
    <name type="common">Rice</name>
    <dbReference type="NCBI Taxonomy" id="39947"/>
    <lineage>
        <taxon>Eukaryota</taxon>
        <taxon>Viridiplantae</taxon>
        <taxon>Streptophyta</taxon>
        <taxon>Embryophyta</taxon>
        <taxon>Tracheophyta</taxon>
        <taxon>Spermatophyta</taxon>
        <taxon>Magnoliopsida</taxon>
        <taxon>Liliopsida</taxon>
        <taxon>Poales</taxon>
        <taxon>Poaceae</taxon>
        <taxon>BOP clade</taxon>
        <taxon>Oryzoideae</taxon>
        <taxon>Oryzeae</taxon>
        <taxon>Oryzinae</taxon>
        <taxon>Oryza</taxon>
        <taxon>Oryza sativa</taxon>
    </lineage>
</organism>
<dbReference type="Proteomes" id="UP000817658">
    <property type="component" value="Chromosome 1"/>
</dbReference>
<accession>Q5JL30</accession>
<evidence type="ECO:0000313" key="4">
    <source>
        <dbReference type="Proteomes" id="UP000000763"/>
    </source>
</evidence>
<reference evidence="3" key="7">
    <citation type="submission" date="2012-08" db="EMBL/GenBank/DDBJ databases">
        <title>Oryza sativa nipponbare(GA3) genomic DNA, chromosome 1.</title>
        <authorList>
            <consortium name="IRGSP(International Rice Genome Sequencing Project)"/>
        </authorList>
    </citation>
    <scope>NUCLEOTIDE SEQUENCE</scope>
</reference>
<keyword evidence="1" id="KW-0472">Membrane</keyword>
<evidence type="ECO:0000313" key="2">
    <source>
        <dbReference type="EMBL" id="BAD87827.1"/>
    </source>
</evidence>
<dbReference type="KEGG" id="dosa:Os01g0301100"/>
<reference evidence="3" key="3">
    <citation type="journal article" date="2006" name="Nucleic Acids Res.">
        <title>The Rice Annotation Project Database (RAP-DB): hub for Oryza sativa ssp. japonica genome information.</title>
        <authorList>
            <person name="Ohyanagi H."/>
            <person name="Tanaka T."/>
            <person name="Sakai H."/>
            <person name="Shigemoto Y."/>
            <person name="Yamaguchi K."/>
            <person name="Habara T."/>
            <person name="Fujii Y."/>
            <person name="Antonio B.A."/>
            <person name="Nagamura Y."/>
            <person name="Imanishi T."/>
            <person name="Ikeo K."/>
            <person name="Itoh T."/>
            <person name="Gojobori T."/>
            <person name="Sasaki T."/>
        </authorList>
    </citation>
    <scope>NUCLEOTIDE SEQUENCE</scope>
</reference>
<reference evidence="2" key="1">
    <citation type="journal article" date="2002" name="Nature">
        <title>The genome sequence and structure of rice chromosome 1.</title>
        <authorList>
            <person name="Sasaki T."/>
            <person name="Matsumoto T."/>
            <person name="Yamamoto K."/>
            <person name="Sakata K."/>
            <person name="Baba T."/>
            <person name="Katayose Y."/>
            <person name="Wu J."/>
            <person name="Niimura Y."/>
            <person name="Cheng Z."/>
            <person name="Nagamura Y."/>
            <person name="Antonio B.A."/>
            <person name="Kanamori H."/>
            <person name="Hosokawa S."/>
            <person name="Masukawa M."/>
            <person name="Arikawa K."/>
            <person name="Chiden Y."/>
            <person name="Hayashi M."/>
            <person name="Okamoto M."/>
            <person name="Ando T."/>
            <person name="Aoki H."/>
            <person name="Arita K."/>
            <person name="Hamada M."/>
            <person name="Harada C."/>
            <person name="Hijishita S."/>
            <person name="Honda M."/>
            <person name="Ichikawa Y."/>
            <person name="Idonuma A."/>
            <person name="Iijima M."/>
            <person name="Ikeda M."/>
            <person name="Ikeno M."/>
            <person name="Itoh S."/>
            <person name="Itoh T."/>
            <person name="Itoh Y."/>
            <person name="Itoh Y."/>
            <person name="Iwabuchi A."/>
            <person name="Kamiya K."/>
            <person name="Karasawa W."/>
            <person name="Katagiri S."/>
            <person name="Kikuta A."/>
            <person name="Kobayashi N."/>
            <person name="Kono I."/>
            <person name="Machita K."/>
            <person name="Maehara T."/>
            <person name="Mizuno H."/>
            <person name="Mizubayashi T."/>
            <person name="Mukai Y."/>
            <person name="Nagasaki H."/>
            <person name="Nakashima M."/>
            <person name="Nakama Y."/>
            <person name="Nakamichi Y."/>
            <person name="Nakamura M."/>
            <person name="Namiki N."/>
            <person name="Negishi M."/>
            <person name="Ohta I."/>
            <person name="Ono N."/>
            <person name="Saji S."/>
            <person name="Sakai K."/>
            <person name="Shibata M."/>
            <person name="Shimokawa T."/>
            <person name="Shomura A."/>
            <person name="Song J."/>
            <person name="Takazaki Y."/>
            <person name="Terasawa K."/>
            <person name="Tsuji K."/>
            <person name="Waki K."/>
            <person name="Yamagata H."/>
            <person name="Yamane H."/>
            <person name="Yoshiki S."/>
            <person name="Yoshihara R."/>
            <person name="Yukawa K."/>
            <person name="Zhong H."/>
            <person name="Iwama H."/>
            <person name="Endo T."/>
            <person name="Ito H."/>
            <person name="Hahn J.H."/>
            <person name="Kim H.I."/>
            <person name="Eun M.Y."/>
            <person name="Yano M."/>
            <person name="Jiang J."/>
            <person name="Gojobori T."/>
        </authorList>
    </citation>
    <scope>NUCLEOTIDE SEQUENCE</scope>
</reference>
<evidence type="ECO:0000313" key="3">
    <source>
        <dbReference type="EMBL" id="BAH91023.1"/>
    </source>
</evidence>
<dbReference type="EMBL" id="AP008207">
    <property type="protein sequence ID" value="BAH91023.1"/>
    <property type="molecule type" value="Genomic_DNA"/>
</dbReference>
<dbReference type="AlphaFoldDB" id="Q5JL30"/>
<proteinExistence type="predicted"/>
<reference evidence="3 4" key="2">
    <citation type="journal article" date="2005" name="Nature">
        <title>The map-based sequence of the rice genome.</title>
        <authorList>
            <consortium name="International rice genome sequencing project (IRGSP)"/>
            <person name="Matsumoto T."/>
            <person name="Wu J."/>
            <person name="Kanamori H."/>
            <person name="Katayose Y."/>
            <person name="Fujisawa M."/>
            <person name="Namiki N."/>
            <person name="Mizuno H."/>
            <person name="Yamamoto K."/>
            <person name="Antonio B.A."/>
            <person name="Baba T."/>
            <person name="Sakata K."/>
            <person name="Nagamura Y."/>
            <person name="Aoki H."/>
            <person name="Arikawa K."/>
            <person name="Arita K."/>
            <person name="Bito T."/>
            <person name="Chiden Y."/>
            <person name="Fujitsuka N."/>
            <person name="Fukunaka R."/>
            <person name="Hamada M."/>
            <person name="Harada C."/>
            <person name="Hayashi A."/>
            <person name="Hijishita S."/>
            <person name="Honda M."/>
            <person name="Hosokawa S."/>
            <person name="Ichikawa Y."/>
            <person name="Idonuma A."/>
            <person name="Iijima M."/>
            <person name="Ikeda M."/>
            <person name="Ikeno M."/>
            <person name="Ito K."/>
            <person name="Ito S."/>
            <person name="Ito T."/>
            <person name="Ito Y."/>
            <person name="Ito Y."/>
            <person name="Iwabuchi A."/>
            <person name="Kamiya K."/>
            <person name="Karasawa W."/>
            <person name="Kurita K."/>
            <person name="Katagiri S."/>
            <person name="Kikuta A."/>
            <person name="Kobayashi H."/>
            <person name="Kobayashi N."/>
            <person name="Machita K."/>
            <person name="Maehara T."/>
            <person name="Masukawa M."/>
            <person name="Mizubayashi T."/>
            <person name="Mukai Y."/>
            <person name="Nagasaki H."/>
            <person name="Nagata Y."/>
            <person name="Naito S."/>
            <person name="Nakashima M."/>
            <person name="Nakama Y."/>
            <person name="Nakamichi Y."/>
            <person name="Nakamura M."/>
            <person name="Meguro A."/>
            <person name="Negishi M."/>
            <person name="Ohta I."/>
            <person name="Ohta T."/>
            <person name="Okamoto M."/>
            <person name="Ono N."/>
            <person name="Saji S."/>
            <person name="Sakaguchi M."/>
            <person name="Sakai K."/>
            <person name="Shibata M."/>
            <person name="Shimokawa T."/>
            <person name="Song J."/>
            <person name="Takazaki Y."/>
            <person name="Terasawa K."/>
            <person name="Tsugane M."/>
            <person name="Tsuji K."/>
            <person name="Ueda S."/>
            <person name="Waki K."/>
            <person name="Yamagata H."/>
            <person name="Yamamoto M."/>
            <person name="Yamamoto S."/>
            <person name="Yamane H."/>
            <person name="Yoshiki S."/>
            <person name="Yoshihara R."/>
            <person name="Yukawa K."/>
            <person name="Zhong H."/>
            <person name="Yano M."/>
            <person name="Yuan Q."/>
            <person name="Ouyang S."/>
            <person name="Liu J."/>
            <person name="Jones K.M."/>
            <person name="Gansberger K."/>
            <person name="Moffat K."/>
            <person name="Hill J."/>
            <person name="Bera J."/>
            <person name="Fadrosh D."/>
            <person name="Jin S."/>
            <person name="Johri S."/>
            <person name="Kim M."/>
            <person name="Overton L."/>
            <person name="Reardon M."/>
            <person name="Tsitrin T."/>
            <person name="Vuong H."/>
            <person name="Weaver B."/>
            <person name="Ciecko A."/>
            <person name="Tallon L."/>
            <person name="Jackson J."/>
            <person name="Pai G."/>
            <person name="Aken S.V."/>
            <person name="Utterback T."/>
            <person name="Reidmuller S."/>
            <person name="Feldblyum T."/>
            <person name="Hsiao J."/>
            <person name="Zismann V."/>
            <person name="Iobst S."/>
            <person name="de Vazeille A.R."/>
            <person name="Buell C.R."/>
            <person name="Ying K."/>
            <person name="Li Y."/>
            <person name="Lu T."/>
            <person name="Huang Y."/>
            <person name="Zhao Q."/>
            <person name="Feng Q."/>
            <person name="Zhang L."/>
            <person name="Zhu J."/>
            <person name="Weng Q."/>
            <person name="Mu J."/>
            <person name="Lu Y."/>
            <person name="Fan D."/>
            <person name="Liu Y."/>
            <person name="Guan J."/>
            <person name="Zhang Y."/>
            <person name="Yu S."/>
            <person name="Liu X."/>
            <person name="Zhang Y."/>
            <person name="Hong G."/>
            <person name="Han B."/>
            <person name="Choisne N."/>
            <person name="Demange N."/>
            <person name="Orjeda G."/>
            <person name="Samain S."/>
            <person name="Cattolico L."/>
            <person name="Pelletier E."/>
            <person name="Couloux A."/>
            <person name="Segurens B."/>
            <person name="Wincker P."/>
            <person name="D'Hont A."/>
            <person name="Scarpelli C."/>
            <person name="Weissenbach J."/>
            <person name="Salanoubat M."/>
            <person name="Quetier F."/>
            <person name="Yu Y."/>
            <person name="Kim H.R."/>
            <person name="Rambo T."/>
            <person name="Currie J."/>
            <person name="Collura K."/>
            <person name="Luo M."/>
            <person name="Yang T."/>
            <person name="Ammiraju J.S.S."/>
            <person name="Engler F."/>
            <person name="Soderlund C."/>
            <person name="Wing R.A."/>
            <person name="Palmer L.E."/>
            <person name="de la Bastide M."/>
            <person name="Spiegel L."/>
            <person name="Nascimento L."/>
            <person name="Zutavern T."/>
            <person name="O'Shaughnessy A."/>
            <person name="Dike S."/>
            <person name="Dedhia N."/>
            <person name="Preston R."/>
            <person name="Balija V."/>
            <person name="McCombie W.R."/>
            <person name="Chow T."/>
            <person name="Chen H."/>
            <person name="Chung M."/>
            <person name="Chen C."/>
            <person name="Shaw J."/>
            <person name="Wu H."/>
            <person name="Hsiao K."/>
            <person name="Chao Y."/>
            <person name="Chu M."/>
            <person name="Cheng C."/>
            <person name="Hour A."/>
            <person name="Lee P."/>
            <person name="Lin S."/>
            <person name="Lin Y."/>
            <person name="Liou J."/>
            <person name="Liu S."/>
            <person name="Hsing Y."/>
            <person name="Raghuvanshi S."/>
            <person name="Mohanty A."/>
            <person name="Bharti A.K."/>
            <person name="Gaur A."/>
            <person name="Gupta V."/>
            <person name="Kumar D."/>
            <person name="Ravi V."/>
            <person name="Vij S."/>
            <person name="Kapur A."/>
            <person name="Khurana P."/>
            <person name="Khurana P."/>
            <person name="Khurana J.P."/>
            <person name="Tyagi A.K."/>
            <person name="Gaikwad K."/>
            <person name="Singh A."/>
            <person name="Dalal V."/>
            <person name="Srivastava S."/>
            <person name="Dixit A."/>
            <person name="Pal A.K."/>
            <person name="Ghazi I.A."/>
            <person name="Yadav M."/>
            <person name="Pandit A."/>
            <person name="Bhargava A."/>
            <person name="Sureshbabu K."/>
            <person name="Batra K."/>
            <person name="Sharma T.R."/>
            <person name="Mohapatra T."/>
            <person name="Singh N.K."/>
            <person name="Messing J."/>
            <person name="Nelson A.B."/>
            <person name="Fuks G."/>
            <person name="Kavchok S."/>
            <person name="Keizer G."/>
            <person name="Linton E."/>
            <person name="Llaca V."/>
            <person name="Song R."/>
            <person name="Tanyolac B."/>
            <person name="Young S."/>
            <person name="Ho-Il K."/>
            <person name="Hahn J.H."/>
            <person name="Sangsakoo G."/>
            <person name="Vanavichit A."/>
            <person name="de Mattos Luiz.A.T."/>
            <person name="Zimmer P.D."/>
            <person name="Malone G."/>
            <person name="Dellagostin O."/>
            <person name="de Oliveira A.C."/>
            <person name="Bevan M."/>
            <person name="Bancroft I."/>
            <person name="Minx P."/>
            <person name="Cordum H."/>
            <person name="Wilson R."/>
            <person name="Cheng Z."/>
            <person name="Jin W."/>
            <person name="Jiang J."/>
            <person name="Leong S.A."/>
            <person name="Iwama H."/>
            <person name="Gojobori T."/>
            <person name="Itoh T."/>
            <person name="Niimura Y."/>
            <person name="Fujii Y."/>
            <person name="Habara T."/>
            <person name="Sakai H."/>
            <person name="Sato Y."/>
            <person name="Wilson G."/>
            <person name="Kumar K."/>
            <person name="McCouch S."/>
            <person name="Juretic N."/>
            <person name="Hoen D."/>
            <person name="Wright S."/>
            <person name="Bruskiewich R."/>
            <person name="Bureau T."/>
            <person name="Miyao A."/>
            <person name="Hirochika H."/>
            <person name="Nishikawa T."/>
            <person name="Kadowaki K."/>
            <person name="Sugiura M."/>
            <person name="Burr B."/>
            <person name="Sasaki T."/>
        </authorList>
    </citation>
    <scope>NUCLEOTIDE SEQUENCE [LARGE SCALE GENOMIC DNA]</scope>
    <source>
        <strain evidence="4">cv. Nipponbare</strain>
    </source>
</reference>